<dbReference type="CDD" id="cd00093">
    <property type="entry name" value="HTH_XRE"/>
    <property type="match status" value="1"/>
</dbReference>
<dbReference type="InterPro" id="IPR001387">
    <property type="entry name" value="Cro/C1-type_HTH"/>
</dbReference>
<dbReference type="RefSeq" id="WP_372433101.1">
    <property type="nucleotide sequence ID" value="NZ_JABBYC010000011.1"/>
</dbReference>
<protein>
    <submittedName>
        <fullName evidence="3">Helix-turn-helix transcriptional regulator</fullName>
    </submittedName>
</protein>
<sequence length="104" mass="11465">MRASTCRSAHRDRQPSVESTQFGGLVVPSPRAVAALPRSPVERRGSPVSRSGQPAHQRRERLTARRKAVGLSQEMFAERLGVDRTTVALWEAGTSEPRHGRAPR</sequence>
<feature type="region of interest" description="Disordered" evidence="1">
    <location>
        <begin position="1"/>
        <end position="64"/>
    </location>
</feature>
<keyword evidence="4" id="KW-1185">Reference proteome</keyword>
<dbReference type="SUPFAM" id="SSF47413">
    <property type="entry name" value="lambda repressor-like DNA-binding domains"/>
    <property type="match status" value="1"/>
</dbReference>
<comment type="caution">
    <text evidence="3">The sequence shown here is derived from an EMBL/GenBank/DDBJ whole genome shotgun (WGS) entry which is preliminary data.</text>
</comment>
<evidence type="ECO:0000256" key="1">
    <source>
        <dbReference type="SAM" id="MobiDB-lite"/>
    </source>
</evidence>
<evidence type="ECO:0000259" key="2">
    <source>
        <dbReference type="PROSITE" id="PS50943"/>
    </source>
</evidence>
<proteinExistence type="predicted"/>
<organism evidence="3 4">
    <name type="scientific">Myceligenerans indicum</name>
    <dbReference type="NCBI Taxonomy" id="2593663"/>
    <lineage>
        <taxon>Bacteria</taxon>
        <taxon>Bacillati</taxon>
        <taxon>Actinomycetota</taxon>
        <taxon>Actinomycetes</taxon>
        <taxon>Micrococcales</taxon>
        <taxon>Promicromonosporaceae</taxon>
        <taxon>Myceligenerans</taxon>
    </lineage>
</organism>
<dbReference type="Gene3D" id="1.10.260.40">
    <property type="entry name" value="lambda repressor-like DNA-binding domains"/>
    <property type="match status" value="1"/>
</dbReference>
<accession>A0ABS1LJH3</accession>
<name>A0ABS1LJH3_9MICO</name>
<gene>
    <name evidence="3" type="ORF">HGK34_08860</name>
</gene>
<dbReference type="PROSITE" id="PS50943">
    <property type="entry name" value="HTH_CROC1"/>
    <property type="match status" value="1"/>
</dbReference>
<feature type="domain" description="HTH cro/C1-type" evidence="2">
    <location>
        <begin position="62"/>
        <end position="97"/>
    </location>
</feature>
<evidence type="ECO:0000313" key="4">
    <source>
        <dbReference type="Proteomes" id="UP000675409"/>
    </source>
</evidence>
<dbReference type="Proteomes" id="UP000675409">
    <property type="component" value="Unassembled WGS sequence"/>
</dbReference>
<reference evidence="3 4" key="1">
    <citation type="journal article" date="2021" name="Arch. Microbiol.">
        <title>Myceligenerans indicum sp. nov., an actinobacterium isolated from mangrove sediment of Sundarbans, India.</title>
        <authorList>
            <person name="Asha K."/>
            <person name="Bhadury P."/>
        </authorList>
    </citation>
    <scope>NUCLEOTIDE SEQUENCE [LARGE SCALE GENOMIC DNA]</scope>
    <source>
        <strain evidence="3 4">I2</strain>
    </source>
</reference>
<dbReference type="InterPro" id="IPR010982">
    <property type="entry name" value="Lambda_DNA-bd_dom_sf"/>
</dbReference>
<dbReference type="Pfam" id="PF01381">
    <property type="entry name" value="HTH_3"/>
    <property type="match status" value="1"/>
</dbReference>
<dbReference type="EMBL" id="JABBYC010000011">
    <property type="protein sequence ID" value="MBL0886379.1"/>
    <property type="molecule type" value="Genomic_DNA"/>
</dbReference>
<evidence type="ECO:0000313" key="3">
    <source>
        <dbReference type="EMBL" id="MBL0886379.1"/>
    </source>
</evidence>